<dbReference type="GO" id="GO:0016020">
    <property type="term" value="C:membrane"/>
    <property type="evidence" value="ECO:0007669"/>
    <property type="project" value="TreeGrafter"/>
</dbReference>
<comment type="caution">
    <text evidence="12">The sequence shown here is derived from an EMBL/GenBank/DDBJ whole genome shotgun (WGS) entry which is preliminary data.</text>
</comment>
<dbReference type="GO" id="GO:0004563">
    <property type="term" value="F:beta-N-acetylhexosaminidase activity"/>
    <property type="evidence" value="ECO:0007669"/>
    <property type="project" value="UniProtKB-EC"/>
</dbReference>
<dbReference type="GO" id="GO:0005764">
    <property type="term" value="C:lysosome"/>
    <property type="evidence" value="ECO:0007669"/>
    <property type="project" value="TreeGrafter"/>
</dbReference>
<protein>
    <recommendedName>
        <fullName evidence="7">Beta-hexosaminidase</fullName>
        <ecNumber evidence="7">3.2.1.52</ecNumber>
    </recommendedName>
</protein>
<sequence length="556" mass="64048">MALLMMIYRIIFVIVVLIGSTSADLSWFYPASPLTGFVAAPGAPWPMPESWQNSTSQMTLDPLTFQFTSDLTDCDVIDNAIQRYMKYIDLDPNGVIDPGLTQLTGLTLTVDDTNCAQDYYPHQGMDESYSLTISGSTEGSLSAKTIWGALRGLETFSQLLYLKENKMYRINQTTIIDAPRFPFRGFLIDTSRHFVTVEVILNILDLLSWDKFNVLHWHISDDPSFPYTSRTYPDLTMGAYTPDHVYSRDNITKILYEARLRGIRLLPEFDTPGHSWSWGEGYPALLTPCWGEGLEGGPFKPNYPYHGPSEVINPMEEYSYEFMDNFFQEIAEDFPDGYIHLGLDEVNHNCWASNPNISSWMEDMGFTELNQVEQYYVERIIEIVARKGSYYIIWEDPINKGVKVNESAIVVVWMGNWEESMSRITSQGHYVILSSPWYLNYISYGEDWRTYYAIEPLSFTNNATLWKLVKGGEACMWGEYVDSTNIISRTWPRISTVGERLWSTIDVKNVDDAQYRLHQHRCRILRRGMPAQPIMNSFCGDYEWDYDRSPHNTPLS</sequence>
<dbReference type="FunFam" id="3.20.20.80:FF:000063">
    <property type="entry name" value="Beta-hexosaminidase"/>
    <property type="match status" value="1"/>
</dbReference>
<evidence type="ECO:0000256" key="9">
    <source>
        <dbReference type="SAM" id="SignalP"/>
    </source>
</evidence>
<keyword evidence="6 7" id="KW-0326">Glycosidase</keyword>
<dbReference type="PANTHER" id="PTHR22600">
    <property type="entry name" value="BETA-HEXOSAMINIDASE"/>
    <property type="match status" value="1"/>
</dbReference>
<keyword evidence="3 9" id="KW-0732">Signal</keyword>
<dbReference type="Pfam" id="PF14845">
    <property type="entry name" value="Glycohydro_20b2"/>
    <property type="match status" value="1"/>
</dbReference>
<evidence type="ECO:0000256" key="4">
    <source>
        <dbReference type="ARBA" id="ARBA00022801"/>
    </source>
</evidence>
<feature type="domain" description="Beta-hexosaminidase eukaryotic type N-terminal" evidence="11">
    <location>
        <begin position="44"/>
        <end position="159"/>
    </location>
</feature>
<feature type="active site" description="Proton donor" evidence="8">
    <location>
        <position position="345"/>
    </location>
</feature>
<evidence type="ECO:0000313" key="12">
    <source>
        <dbReference type="EMBL" id="KAK2153374.1"/>
    </source>
</evidence>
<dbReference type="PRINTS" id="PR00738">
    <property type="entry name" value="GLHYDRLASE20"/>
</dbReference>
<evidence type="ECO:0000256" key="6">
    <source>
        <dbReference type="ARBA" id="ARBA00023295"/>
    </source>
</evidence>
<keyword evidence="5" id="KW-0325">Glycoprotein</keyword>
<dbReference type="SUPFAM" id="SSF55545">
    <property type="entry name" value="beta-N-acetylhexosaminidase-like domain"/>
    <property type="match status" value="1"/>
</dbReference>
<evidence type="ECO:0000256" key="7">
    <source>
        <dbReference type="PIRNR" id="PIRNR001093"/>
    </source>
</evidence>
<dbReference type="InterPro" id="IPR015883">
    <property type="entry name" value="Glyco_hydro_20_cat"/>
</dbReference>
<dbReference type="SUPFAM" id="SSF51445">
    <property type="entry name" value="(Trans)glycosidases"/>
    <property type="match status" value="1"/>
</dbReference>
<dbReference type="EMBL" id="JAODUP010000299">
    <property type="protein sequence ID" value="KAK2153374.1"/>
    <property type="molecule type" value="Genomic_DNA"/>
</dbReference>
<dbReference type="GO" id="GO:0006689">
    <property type="term" value="P:ganglioside catabolic process"/>
    <property type="evidence" value="ECO:0007669"/>
    <property type="project" value="TreeGrafter"/>
</dbReference>
<dbReference type="InterPro" id="IPR017853">
    <property type="entry name" value="GH"/>
</dbReference>
<evidence type="ECO:0000259" key="10">
    <source>
        <dbReference type="Pfam" id="PF00728"/>
    </source>
</evidence>
<dbReference type="Pfam" id="PF00728">
    <property type="entry name" value="Glyco_hydro_20"/>
    <property type="match status" value="1"/>
</dbReference>
<evidence type="ECO:0000256" key="8">
    <source>
        <dbReference type="PIRSR" id="PIRSR001093-1"/>
    </source>
</evidence>
<proteinExistence type="inferred from homology"/>
<comment type="similarity">
    <text evidence="2 7">Belongs to the glycosyl hydrolase 20 family.</text>
</comment>
<evidence type="ECO:0000259" key="11">
    <source>
        <dbReference type="Pfam" id="PF14845"/>
    </source>
</evidence>
<dbReference type="Proteomes" id="UP001208570">
    <property type="component" value="Unassembled WGS sequence"/>
</dbReference>
<feature type="signal peptide" evidence="9">
    <location>
        <begin position="1"/>
        <end position="23"/>
    </location>
</feature>
<dbReference type="InterPro" id="IPR029019">
    <property type="entry name" value="HEX_eukaryotic_N"/>
</dbReference>
<feature type="chain" id="PRO_5042068200" description="Beta-hexosaminidase" evidence="9">
    <location>
        <begin position="24"/>
        <end position="556"/>
    </location>
</feature>
<evidence type="ECO:0000256" key="1">
    <source>
        <dbReference type="ARBA" id="ARBA00001231"/>
    </source>
</evidence>
<dbReference type="EC" id="3.2.1.52" evidence="7"/>
<name>A0AAD9JI18_9ANNE</name>
<evidence type="ECO:0000256" key="3">
    <source>
        <dbReference type="ARBA" id="ARBA00022729"/>
    </source>
</evidence>
<gene>
    <name evidence="12" type="ORF">LSH36_299g02006</name>
</gene>
<dbReference type="Gene3D" id="3.20.20.80">
    <property type="entry name" value="Glycosidases"/>
    <property type="match status" value="1"/>
</dbReference>
<dbReference type="GO" id="GO:0005975">
    <property type="term" value="P:carbohydrate metabolic process"/>
    <property type="evidence" value="ECO:0007669"/>
    <property type="project" value="InterPro"/>
</dbReference>
<comment type="catalytic activity">
    <reaction evidence="1 7">
        <text>Hydrolysis of terminal non-reducing N-acetyl-D-hexosamine residues in N-acetyl-beta-D-hexosaminides.</text>
        <dbReference type="EC" id="3.2.1.52"/>
    </reaction>
</comment>
<reference evidence="12" key="1">
    <citation type="journal article" date="2023" name="Mol. Biol. Evol.">
        <title>Third-Generation Sequencing Reveals the Adaptive Role of the Epigenome in Three Deep-Sea Polychaetes.</title>
        <authorList>
            <person name="Perez M."/>
            <person name="Aroh O."/>
            <person name="Sun Y."/>
            <person name="Lan Y."/>
            <person name="Juniper S.K."/>
            <person name="Young C.R."/>
            <person name="Angers B."/>
            <person name="Qian P.Y."/>
        </authorList>
    </citation>
    <scope>NUCLEOTIDE SEQUENCE</scope>
    <source>
        <strain evidence="12">P08H-3</strain>
    </source>
</reference>
<feature type="domain" description="Glycoside hydrolase family 20 catalytic" evidence="10">
    <location>
        <begin position="181"/>
        <end position="504"/>
    </location>
</feature>
<dbReference type="AlphaFoldDB" id="A0AAD9JI18"/>
<evidence type="ECO:0000256" key="5">
    <source>
        <dbReference type="ARBA" id="ARBA00023180"/>
    </source>
</evidence>
<dbReference type="PANTHER" id="PTHR22600:SF21">
    <property type="entry name" value="BETA-HEXOSAMINIDASE A"/>
    <property type="match status" value="1"/>
</dbReference>
<dbReference type="Gene3D" id="3.30.379.10">
    <property type="entry name" value="Chitobiase/beta-hexosaminidase domain 2-like"/>
    <property type="match status" value="1"/>
</dbReference>
<dbReference type="InterPro" id="IPR025705">
    <property type="entry name" value="Beta_hexosaminidase_sua/sub"/>
</dbReference>
<dbReference type="InterPro" id="IPR029018">
    <property type="entry name" value="Hex-like_dom2"/>
</dbReference>
<dbReference type="PIRSF" id="PIRSF001093">
    <property type="entry name" value="B-hxosamndse_ab_euk"/>
    <property type="match status" value="1"/>
</dbReference>
<accession>A0AAD9JI18</accession>
<organism evidence="12 13">
    <name type="scientific">Paralvinella palmiformis</name>
    <dbReference type="NCBI Taxonomy" id="53620"/>
    <lineage>
        <taxon>Eukaryota</taxon>
        <taxon>Metazoa</taxon>
        <taxon>Spiralia</taxon>
        <taxon>Lophotrochozoa</taxon>
        <taxon>Annelida</taxon>
        <taxon>Polychaeta</taxon>
        <taxon>Sedentaria</taxon>
        <taxon>Canalipalpata</taxon>
        <taxon>Terebellida</taxon>
        <taxon>Terebelliformia</taxon>
        <taxon>Alvinellidae</taxon>
        <taxon>Paralvinella</taxon>
    </lineage>
</organism>
<keyword evidence="13" id="KW-1185">Reference proteome</keyword>
<keyword evidence="4 7" id="KW-0378">Hydrolase</keyword>
<evidence type="ECO:0000313" key="13">
    <source>
        <dbReference type="Proteomes" id="UP001208570"/>
    </source>
</evidence>
<evidence type="ECO:0000256" key="2">
    <source>
        <dbReference type="ARBA" id="ARBA00006285"/>
    </source>
</evidence>
<dbReference type="GO" id="GO:0030203">
    <property type="term" value="P:glycosaminoglycan metabolic process"/>
    <property type="evidence" value="ECO:0007669"/>
    <property type="project" value="TreeGrafter"/>
</dbReference>